<feature type="compositionally biased region" description="Polar residues" evidence="1">
    <location>
        <begin position="12"/>
        <end position="21"/>
    </location>
</feature>
<feature type="region of interest" description="Disordered" evidence="1">
    <location>
        <begin position="84"/>
        <end position="113"/>
    </location>
</feature>
<feature type="region of interest" description="Disordered" evidence="1">
    <location>
        <begin position="1"/>
        <end position="70"/>
    </location>
</feature>
<evidence type="ECO:0000313" key="2">
    <source>
        <dbReference type="EMBL" id="CAB4316832.1"/>
    </source>
</evidence>
<name>A0A6J5XX63_PRUAR</name>
<dbReference type="GO" id="GO:0007346">
    <property type="term" value="P:regulation of mitotic cell cycle"/>
    <property type="evidence" value="ECO:0007669"/>
    <property type="project" value="InterPro"/>
</dbReference>
<gene>
    <name evidence="2" type="ORF">ORAREDHAP_LOCUS43130</name>
</gene>
<dbReference type="InterPro" id="IPR039326">
    <property type="entry name" value="Patronus"/>
</dbReference>
<dbReference type="Proteomes" id="UP000507245">
    <property type="component" value="Unassembled WGS sequence"/>
</dbReference>
<feature type="compositionally biased region" description="Polar residues" evidence="1">
    <location>
        <begin position="96"/>
        <end position="113"/>
    </location>
</feature>
<dbReference type="PANTHER" id="PTHR35125:SF2">
    <property type="entry name" value="PROTEIN PATRONUS 2-LIKE"/>
    <property type="match status" value="1"/>
</dbReference>
<organism evidence="2 3">
    <name type="scientific">Prunus armeniaca</name>
    <name type="common">Apricot</name>
    <name type="synonym">Armeniaca vulgaris</name>
    <dbReference type="NCBI Taxonomy" id="36596"/>
    <lineage>
        <taxon>Eukaryota</taxon>
        <taxon>Viridiplantae</taxon>
        <taxon>Streptophyta</taxon>
        <taxon>Embryophyta</taxon>
        <taxon>Tracheophyta</taxon>
        <taxon>Spermatophyta</taxon>
        <taxon>Magnoliopsida</taxon>
        <taxon>eudicotyledons</taxon>
        <taxon>Gunneridae</taxon>
        <taxon>Pentapetalae</taxon>
        <taxon>rosids</taxon>
        <taxon>fabids</taxon>
        <taxon>Rosales</taxon>
        <taxon>Rosaceae</taxon>
        <taxon>Amygdaloideae</taxon>
        <taxon>Amygdaleae</taxon>
        <taxon>Prunus</taxon>
    </lineage>
</organism>
<proteinExistence type="predicted"/>
<dbReference type="EMBL" id="CAEKKB010000007">
    <property type="protein sequence ID" value="CAB4316832.1"/>
    <property type="molecule type" value="Genomic_DNA"/>
</dbReference>
<sequence length="276" mass="30398">MASQVGRVIHDQNLNAQSNGASVVGKADAVETQRKGGLGGRKPLGDLSNSGKPPLNQVSKKQHSKNFATGASIVGKGDVLKTQMRGLGGRKPLGDISNSGKPVLSQASKKQPSKNFPVVEEVTNLPKIVHDASTRKGVFKASEKVQACSRNTLSHISNSVKPNLQKNHSMKLNVMAEEPLCPSAIAEEGYFVGLDFLTMRFFRLCFQPESPLRCKNLEEMSEKLDSPPPLFESPKYYTPYEDFDELSDKLDYPPIDYTDFPWISEDCDFKLMSPNH</sequence>
<keyword evidence="3" id="KW-1185">Reference proteome</keyword>
<evidence type="ECO:0000256" key="1">
    <source>
        <dbReference type="SAM" id="MobiDB-lite"/>
    </source>
</evidence>
<dbReference type="PANTHER" id="PTHR35125">
    <property type="entry name" value="NEURON NAVIGATOR 1-LIKE-RELATED"/>
    <property type="match status" value="1"/>
</dbReference>
<protein>
    <submittedName>
        <fullName evidence="2">Uncharacterized protein</fullName>
    </submittedName>
</protein>
<accession>A0A6J5XX63</accession>
<feature type="compositionally biased region" description="Polar residues" evidence="1">
    <location>
        <begin position="47"/>
        <end position="69"/>
    </location>
</feature>
<dbReference type="OrthoDB" id="1902316at2759"/>
<dbReference type="AlphaFoldDB" id="A0A6J5XX63"/>
<reference evidence="3" key="1">
    <citation type="journal article" date="2020" name="Genome Biol.">
        <title>Gamete binning: chromosome-level and haplotype-resolved genome assembly enabled by high-throughput single-cell sequencing of gamete genomes.</title>
        <authorList>
            <person name="Campoy J.A."/>
            <person name="Sun H."/>
            <person name="Goel M."/>
            <person name="Jiao W.-B."/>
            <person name="Folz-Donahue K."/>
            <person name="Wang N."/>
            <person name="Rubio M."/>
            <person name="Liu C."/>
            <person name="Kukat C."/>
            <person name="Ruiz D."/>
            <person name="Huettel B."/>
            <person name="Schneeberger K."/>
        </authorList>
    </citation>
    <scope>NUCLEOTIDE SEQUENCE [LARGE SCALE GENOMIC DNA]</scope>
    <source>
        <strain evidence="3">cv. Rojo Pasion</strain>
    </source>
</reference>
<evidence type="ECO:0000313" key="3">
    <source>
        <dbReference type="Proteomes" id="UP000507245"/>
    </source>
</evidence>